<proteinExistence type="predicted"/>
<dbReference type="InterPro" id="IPR048020">
    <property type="entry name" value="Transpos_IS3"/>
</dbReference>
<dbReference type="Proteomes" id="UP000003822">
    <property type="component" value="Unassembled WGS sequence"/>
</dbReference>
<dbReference type="EMBL" id="ACRN01000016">
    <property type="protein sequence ID" value="EHM87216.1"/>
    <property type="molecule type" value="Genomic_DNA"/>
</dbReference>
<dbReference type="InterPro" id="IPR012337">
    <property type="entry name" value="RNaseH-like_sf"/>
</dbReference>
<dbReference type="AlphaFoldDB" id="G9PHS7"/>
<dbReference type="InterPro" id="IPR001584">
    <property type="entry name" value="Integrase_cat-core"/>
</dbReference>
<dbReference type="SUPFAM" id="SSF53098">
    <property type="entry name" value="Ribonuclease H-like"/>
    <property type="match status" value="1"/>
</dbReference>
<dbReference type="InterPro" id="IPR025948">
    <property type="entry name" value="HTH-like_dom"/>
</dbReference>
<evidence type="ECO:0000256" key="1">
    <source>
        <dbReference type="ARBA" id="ARBA00002286"/>
    </source>
</evidence>
<dbReference type="InterPro" id="IPR050900">
    <property type="entry name" value="Transposase_IS3/IS150/IS904"/>
</dbReference>
<reference evidence="3 4" key="1">
    <citation type="submission" date="2011-10" db="EMBL/GenBank/DDBJ databases">
        <title>The Genome Sequence of Actinomyces graevenitzii C83.</title>
        <authorList>
            <consortium name="The Broad Institute Genome Sequencing Platform"/>
            <consortium name="The Broad Institute Genome Sequencing Center for Infectious Disease"/>
            <person name="Earl A."/>
            <person name="Ward D."/>
            <person name="Feldgarden M."/>
            <person name="Gevers D."/>
            <person name="Sibley C.D."/>
            <person name="Field T.R."/>
            <person name="Grinwis M."/>
            <person name="Eshaghurshan C.S."/>
            <person name="Surette M.G."/>
            <person name="Young S.K."/>
            <person name="Zeng Q."/>
            <person name="Gargeya S."/>
            <person name="Fitzgerald M."/>
            <person name="Haas B."/>
            <person name="Abouelleil A."/>
            <person name="Alvarado L."/>
            <person name="Arachchi H.M."/>
            <person name="Berlin A."/>
            <person name="Brown A."/>
            <person name="Chapman S.B."/>
            <person name="Chen Z."/>
            <person name="Dunbar C."/>
            <person name="Freedman E."/>
            <person name="Gearin G."/>
            <person name="Goldberg J."/>
            <person name="Griggs A."/>
            <person name="Gujja S."/>
            <person name="Heiman D."/>
            <person name="Howarth C."/>
            <person name="Larson L."/>
            <person name="Lui A."/>
            <person name="MacDonald P.J.P."/>
            <person name="Montmayeur A."/>
            <person name="Murphy C."/>
            <person name="Neiman D."/>
            <person name="Pearson M."/>
            <person name="Priest M."/>
            <person name="Roberts A."/>
            <person name="Saif S."/>
            <person name="Shea T."/>
            <person name="Shenoy N."/>
            <person name="Sisk P."/>
            <person name="Stolte C."/>
            <person name="Sykes S."/>
            <person name="Wortman J."/>
            <person name="Nusbaum C."/>
            <person name="Birren B."/>
        </authorList>
    </citation>
    <scope>NUCLEOTIDE SEQUENCE [LARGE SCALE GENOMIC DNA]</scope>
    <source>
        <strain evidence="3 4">C83</strain>
    </source>
</reference>
<feature type="domain" description="Integrase catalytic" evidence="2">
    <location>
        <begin position="102"/>
        <end position="264"/>
    </location>
</feature>
<dbReference type="PANTHER" id="PTHR46889">
    <property type="entry name" value="TRANSPOSASE INSF FOR INSERTION SEQUENCE IS3B-RELATED"/>
    <property type="match status" value="1"/>
</dbReference>
<sequence>MEAAGLARSTYFYHQQRLDWPDLHAALKDVIKAIFEQMKHRYGYRRVHSELRKRGWEVNHKLVYKLMDQMGLKSKVRSRRKYNSYQGQTSHVAENLLDRNFTPEQPNTVWVSDVTEFRVAGTKVYLSPIMDLGDRSILAHELSTSPSTKFTSTSLKNAITWHEPGEGLMVHTDQGVQYQHSSWRQLIESVGGVQSMSRKGNCYDNAVMENFFGHLKTEMYYGEYFASVDELYRAVDDYIFWYNNTRLQKRFKGLTPMQYRNQTLETLTT</sequence>
<dbReference type="HOGENOM" id="CLU_027402_4_3_11"/>
<dbReference type="Pfam" id="PF00665">
    <property type="entry name" value="rve"/>
    <property type="match status" value="1"/>
</dbReference>
<dbReference type="Gene3D" id="3.30.420.10">
    <property type="entry name" value="Ribonuclease H-like superfamily/Ribonuclease H"/>
    <property type="match status" value="1"/>
</dbReference>
<dbReference type="PATRIC" id="fig|435830.3.peg.1734"/>
<dbReference type="PROSITE" id="PS50994">
    <property type="entry name" value="INTEGRASE"/>
    <property type="match status" value="1"/>
</dbReference>
<dbReference type="GO" id="GO:0003676">
    <property type="term" value="F:nucleic acid binding"/>
    <property type="evidence" value="ECO:0007669"/>
    <property type="project" value="InterPro"/>
</dbReference>
<dbReference type="NCBIfam" id="NF033516">
    <property type="entry name" value="transpos_IS3"/>
    <property type="match status" value="1"/>
</dbReference>
<keyword evidence="4" id="KW-1185">Reference proteome</keyword>
<comment type="caution">
    <text evidence="3">The sequence shown here is derived from an EMBL/GenBank/DDBJ whole genome shotgun (WGS) entry which is preliminary data.</text>
</comment>
<evidence type="ECO:0000313" key="3">
    <source>
        <dbReference type="EMBL" id="EHM87216.1"/>
    </source>
</evidence>
<evidence type="ECO:0000259" key="2">
    <source>
        <dbReference type="PROSITE" id="PS50994"/>
    </source>
</evidence>
<dbReference type="InterPro" id="IPR036397">
    <property type="entry name" value="RNaseH_sf"/>
</dbReference>
<dbReference type="GO" id="GO:0015074">
    <property type="term" value="P:DNA integration"/>
    <property type="evidence" value="ECO:0007669"/>
    <property type="project" value="InterPro"/>
</dbReference>
<gene>
    <name evidence="3" type="ORF">HMPREF0045_01801</name>
</gene>
<dbReference type="STRING" id="435830.HMPREF0045_01801"/>
<protein>
    <recommendedName>
        <fullName evidence="2">Integrase catalytic domain-containing protein</fullName>
    </recommendedName>
</protein>
<dbReference type="PANTHER" id="PTHR46889:SF4">
    <property type="entry name" value="TRANSPOSASE INSO FOR INSERTION SEQUENCE ELEMENT IS911B-RELATED"/>
    <property type="match status" value="1"/>
</dbReference>
<dbReference type="eggNOG" id="COG2801">
    <property type="taxonomic scope" value="Bacteria"/>
</dbReference>
<dbReference type="Pfam" id="PF13333">
    <property type="entry name" value="rve_2"/>
    <property type="match status" value="1"/>
</dbReference>
<accession>G9PHS7</accession>
<comment type="function">
    <text evidence="1">Involved in the transposition of the insertion sequence.</text>
</comment>
<name>G9PHS7_9ACTO</name>
<evidence type="ECO:0000313" key="4">
    <source>
        <dbReference type="Proteomes" id="UP000003822"/>
    </source>
</evidence>
<organism evidence="3 4">
    <name type="scientific">Actinomyces graevenitzii C83</name>
    <dbReference type="NCBI Taxonomy" id="435830"/>
    <lineage>
        <taxon>Bacteria</taxon>
        <taxon>Bacillati</taxon>
        <taxon>Actinomycetota</taxon>
        <taxon>Actinomycetes</taxon>
        <taxon>Actinomycetales</taxon>
        <taxon>Actinomycetaceae</taxon>
        <taxon>Actinomyces</taxon>
    </lineage>
</organism>
<dbReference type="Pfam" id="PF13276">
    <property type="entry name" value="HTH_21"/>
    <property type="match status" value="1"/>
</dbReference>